<keyword evidence="2" id="KW-1185">Reference proteome</keyword>
<dbReference type="EMBL" id="LGUA01000077">
    <property type="protein sequence ID" value="OAX84432.1"/>
    <property type="molecule type" value="Genomic_DNA"/>
</dbReference>
<sequence length="118" mass="13164">MRGRLEGVPHSDKFAKLGEIYAALREACRAAWASFQGTSWENAEAGSIFGCTFWLGLSTGDEDINSKERPVENEVLAFLREFQRKAGDVCQDQFEEPRTLKTSHQLPTRGSALAAWRG</sequence>
<name>A0A1B7P5Y0_9EURO</name>
<gene>
    <name evidence="1" type="ORF">ACJ72_01210</name>
</gene>
<organism evidence="1 2">
    <name type="scientific">Emergomyces africanus</name>
    <dbReference type="NCBI Taxonomy" id="1955775"/>
    <lineage>
        <taxon>Eukaryota</taxon>
        <taxon>Fungi</taxon>
        <taxon>Dikarya</taxon>
        <taxon>Ascomycota</taxon>
        <taxon>Pezizomycotina</taxon>
        <taxon>Eurotiomycetes</taxon>
        <taxon>Eurotiomycetidae</taxon>
        <taxon>Onygenales</taxon>
        <taxon>Ajellomycetaceae</taxon>
        <taxon>Emergomyces</taxon>
    </lineage>
</organism>
<accession>A0A1B7P5Y0</accession>
<dbReference type="AlphaFoldDB" id="A0A1B7P5Y0"/>
<proteinExistence type="predicted"/>
<evidence type="ECO:0000313" key="2">
    <source>
        <dbReference type="Proteomes" id="UP000091918"/>
    </source>
</evidence>
<reference evidence="1 2" key="1">
    <citation type="submission" date="2015-07" db="EMBL/GenBank/DDBJ databases">
        <title>Emmonsia species relationships and genome sequence.</title>
        <authorList>
            <person name="Cuomo C.A."/>
            <person name="Schwartz I.S."/>
            <person name="Kenyon C."/>
            <person name="de Hoog G.S."/>
            <person name="Govender N.P."/>
            <person name="Botha A."/>
            <person name="Moreno L."/>
            <person name="de Vries M."/>
            <person name="Munoz J.F."/>
            <person name="Stielow J.B."/>
        </authorList>
    </citation>
    <scope>NUCLEOTIDE SEQUENCE [LARGE SCALE GENOMIC DNA]</scope>
    <source>
        <strain evidence="1 2">CBS 136260</strain>
    </source>
</reference>
<protein>
    <submittedName>
        <fullName evidence="1">Uncharacterized protein</fullName>
    </submittedName>
</protein>
<evidence type="ECO:0000313" key="1">
    <source>
        <dbReference type="EMBL" id="OAX84432.1"/>
    </source>
</evidence>
<comment type="caution">
    <text evidence="1">The sequence shown here is derived from an EMBL/GenBank/DDBJ whole genome shotgun (WGS) entry which is preliminary data.</text>
</comment>
<dbReference type="Proteomes" id="UP000091918">
    <property type="component" value="Unassembled WGS sequence"/>
</dbReference>